<keyword evidence="2" id="KW-1185">Reference proteome</keyword>
<name>A0A917TSR4_9ACTN</name>
<gene>
    <name evidence="1" type="ORF">GCM10011608_21350</name>
</gene>
<protein>
    <submittedName>
        <fullName evidence="1">Uncharacterized protein</fullName>
    </submittedName>
</protein>
<sequence length="137" mass="15570">MPWDLRPGSFNSGGGTVPRGALRYMMRITLREEVQIDRDVLVWLHKQSRNVFLTVLTSRWAGICIRRRAQRVRHRGRFRAVVEREFATGTPLIYAVVDPGNTASIAVARRLGMTSVGRRSGWYGGEELETFVLTRPA</sequence>
<comment type="caution">
    <text evidence="1">The sequence shown here is derived from an EMBL/GenBank/DDBJ whole genome shotgun (WGS) entry which is preliminary data.</text>
</comment>
<accession>A0A917TSR4</accession>
<dbReference type="SUPFAM" id="SSF55729">
    <property type="entry name" value="Acyl-CoA N-acyltransferases (Nat)"/>
    <property type="match status" value="1"/>
</dbReference>
<organism evidence="1 2">
    <name type="scientific">Micromonospora sonchi</name>
    <dbReference type="NCBI Taxonomy" id="1763543"/>
    <lineage>
        <taxon>Bacteria</taxon>
        <taxon>Bacillati</taxon>
        <taxon>Actinomycetota</taxon>
        <taxon>Actinomycetes</taxon>
        <taxon>Micromonosporales</taxon>
        <taxon>Micromonosporaceae</taxon>
        <taxon>Micromonospora</taxon>
    </lineage>
</organism>
<dbReference type="Gene3D" id="3.40.630.30">
    <property type="match status" value="1"/>
</dbReference>
<evidence type="ECO:0000313" key="1">
    <source>
        <dbReference type="EMBL" id="GGM36450.1"/>
    </source>
</evidence>
<reference evidence="1" key="2">
    <citation type="submission" date="2020-09" db="EMBL/GenBank/DDBJ databases">
        <authorList>
            <person name="Sun Q."/>
            <person name="Zhou Y."/>
        </authorList>
    </citation>
    <scope>NUCLEOTIDE SEQUENCE</scope>
    <source>
        <strain evidence="1">CGMCC 4.7312</strain>
    </source>
</reference>
<evidence type="ECO:0000313" key="2">
    <source>
        <dbReference type="Proteomes" id="UP000608890"/>
    </source>
</evidence>
<proteinExistence type="predicted"/>
<dbReference type="EMBL" id="BMNB01000008">
    <property type="protein sequence ID" value="GGM36450.1"/>
    <property type="molecule type" value="Genomic_DNA"/>
</dbReference>
<reference evidence="1" key="1">
    <citation type="journal article" date="2014" name="Int. J. Syst. Evol. Microbiol.">
        <title>Complete genome sequence of Corynebacterium casei LMG S-19264T (=DSM 44701T), isolated from a smear-ripened cheese.</title>
        <authorList>
            <consortium name="US DOE Joint Genome Institute (JGI-PGF)"/>
            <person name="Walter F."/>
            <person name="Albersmeier A."/>
            <person name="Kalinowski J."/>
            <person name="Ruckert C."/>
        </authorList>
    </citation>
    <scope>NUCLEOTIDE SEQUENCE</scope>
    <source>
        <strain evidence="1">CGMCC 4.7312</strain>
    </source>
</reference>
<dbReference type="InterPro" id="IPR016181">
    <property type="entry name" value="Acyl_CoA_acyltransferase"/>
</dbReference>
<dbReference type="Proteomes" id="UP000608890">
    <property type="component" value="Unassembled WGS sequence"/>
</dbReference>
<dbReference type="AlphaFoldDB" id="A0A917TSR4"/>